<dbReference type="OrthoDB" id="1263307at2759"/>
<comment type="caution">
    <text evidence="1">The sequence shown here is derived from an EMBL/GenBank/DDBJ whole genome shotgun (WGS) entry which is preliminary data.</text>
</comment>
<dbReference type="InterPro" id="IPR052897">
    <property type="entry name" value="Sec-Metab_Biosynth_Hydrolase"/>
</dbReference>
<sequence length="188" mass="20614">MEQEPVVLVAHASWHRPLHYRPLIRDLREKGFIVLVPPLPTAAYDDSVIGKSVTDDVAHLHEYLIPYLDAGRDGGRPGADGGGANGRRAPGGGVLNMSLLDAAGGEWRGTEWYGVKEHTIELKSPISEDTCYADLPGEVKREAAKYRCSQSVSLYVDVIPYASQDVPINKTYLICTQDQTIVPAVQQF</sequence>
<proteinExistence type="predicted"/>
<gene>
    <name evidence="1" type="ORF">N7492_002716</name>
</gene>
<name>A0A9W9IPL6_9EURO</name>
<dbReference type="Proteomes" id="UP001146351">
    <property type="component" value="Unassembled WGS sequence"/>
</dbReference>
<dbReference type="SUPFAM" id="SSF53474">
    <property type="entry name" value="alpha/beta-Hydrolases"/>
    <property type="match status" value="1"/>
</dbReference>
<protein>
    <submittedName>
        <fullName evidence="1">Uncharacterized protein</fullName>
    </submittedName>
</protein>
<dbReference type="EMBL" id="JAPQKO010000002">
    <property type="protein sequence ID" value="KAJ5179506.1"/>
    <property type="molecule type" value="Genomic_DNA"/>
</dbReference>
<dbReference type="GO" id="GO:0017000">
    <property type="term" value="P:antibiotic biosynthetic process"/>
    <property type="evidence" value="ECO:0007669"/>
    <property type="project" value="UniProtKB-ARBA"/>
</dbReference>
<dbReference type="GO" id="GO:0072330">
    <property type="term" value="P:monocarboxylic acid biosynthetic process"/>
    <property type="evidence" value="ECO:0007669"/>
    <property type="project" value="UniProtKB-ARBA"/>
</dbReference>
<accession>A0A9W9IPL6</accession>
<evidence type="ECO:0000313" key="1">
    <source>
        <dbReference type="EMBL" id="KAJ5179506.1"/>
    </source>
</evidence>
<dbReference type="InterPro" id="IPR029058">
    <property type="entry name" value="AB_hydrolase_fold"/>
</dbReference>
<dbReference type="PANTHER" id="PTHR37017">
    <property type="entry name" value="AB HYDROLASE-1 DOMAIN-CONTAINING PROTEIN-RELATED"/>
    <property type="match status" value="1"/>
</dbReference>
<reference evidence="1" key="1">
    <citation type="submission" date="2022-11" db="EMBL/GenBank/DDBJ databases">
        <authorList>
            <person name="Petersen C."/>
        </authorList>
    </citation>
    <scope>NUCLEOTIDE SEQUENCE</scope>
    <source>
        <strain evidence="1">IBT 21917</strain>
    </source>
</reference>
<organism evidence="1 2">
    <name type="scientific">Penicillium capsulatum</name>
    <dbReference type="NCBI Taxonomy" id="69766"/>
    <lineage>
        <taxon>Eukaryota</taxon>
        <taxon>Fungi</taxon>
        <taxon>Dikarya</taxon>
        <taxon>Ascomycota</taxon>
        <taxon>Pezizomycotina</taxon>
        <taxon>Eurotiomycetes</taxon>
        <taxon>Eurotiomycetidae</taxon>
        <taxon>Eurotiales</taxon>
        <taxon>Aspergillaceae</taxon>
        <taxon>Penicillium</taxon>
    </lineage>
</organism>
<keyword evidence="2" id="KW-1185">Reference proteome</keyword>
<reference evidence="1" key="2">
    <citation type="journal article" date="2023" name="IMA Fungus">
        <title>Comparative genomic study of the Penicillium genus elucidates a diverse pangenome and 15 lateral gene transfer events.</title>
        <authorList>
            <person name="Petersen C."/>
            <person name="Sorensen T."/>
            <person name="Nielsen M.R."/>
            <person name="Sondergaard T.E."/>
            <person name="Sorensen J.L."/>
            <person name="Fitzpatrick D.A."/>
            <person name="Frisvad J.C."/>
            <person name="Nielsen K.L."/>
        </authorList>
    </citation>
    <scope>NUCLEOTIDE SEQUENCE</scope>
    <source>
        <strain evidence="1">IBT 21917</strain>
    </source>
</reference>
<dbReference type="PANTHER" id="PTHR37017:SF11">
    <property type="entry name" value="ESTERASE_LIPASE_THIOESTERASE DOMAIN-CONTAINING PROTEIN"/>
    <property type="match status" value="1"/>
</dbReference>
<evidence type="ECO:0000313" key="2">
    <source>
        <dbReference type="Proteomes" id="UP001146351"/>
    </source>
</evidence>
<dbReference type="AlphaFoldDB" id="A0A9W9IPL6"/>